<evidence type="ECO:0000313" key="1">
    <source>
        <dbReference type="EMBL" id="MCC2616595.1"/>
    </source>
</evidence>
<sequence>MSNHALLNNIDHQALKIDTRHGKQLPEAYGDAVMSCMVYPAEFRNVQAHYPIFFQAREDGQMASVCLFGFEHGENLFLTDDGWEASYKPLMIQRQPFLIGPQQGESEQLAIYVDMDSPRVNDTQGEAVFLPHGGNSDFINHIASVLQAIHQGEHHNKAFCAALEEKGLLESFFLDISDATGATHRLSGFLTINEEKLAELDDETVLAFHKQGYWQAIHMIMASHSALNDLIKRKQQR</sequence>
<name>A0ABS8G7T9_9ALTE</name>
<gene>
    <name evidence="1" type="ORF">LJ739_10110</name>
</gene>
<comment type="caution">
    <text evidence="1">The sequence shown here is derived from an EMBL/GenBank/DDBJ whole genome shotgun (WGS) entry which is preliminary data.</text>
</comment>
<dbReference type="Proteomes" id="UP001520878">
    <property type="component" value="Unassembled WGS sequence"/>
</dbReference>
<dbReference type="InterPro" id="IPR010836">
    <property type="entry name" value="SapC"/>
</dbReference>
<dbReference type="RefSeq" id="WP_229160088.1">
    <property type="nucleotide sequence ID" value="NZ_JAJEWP010000002.1"/>
</dbReference>
<dbReference type="EMBL" id="JAJEWP010000002">
    <property type="protein sequence ID" value="MCC2616595.1"/>
    <property type="molecule type" value="Genomic_DNA"/>
</dbReference>
<organism evidence="1 2">
    <name type="scientific">Fluctibacter halophilus</name>
    <dbReference type="NCBI Taxonomy" id="226011"/>
    <lineage>
        <taxon>Bacteria</taxon>
        <taxon>Pseudomonadati</taxon>
        <taxon>Pseudomonadota</taxon>
        <taxon>Gammaproteobacteria</taxon>
        <taxon>Alteromonadales</taxon>
        <taxon>Alteromonadaceae</taxon>
        <taxon>Fluctibacter</taxon>
    </lineage>
</organism>
<dbReference type="Pfam" id="PF07277">
    <property type="entry name" value="SapC"/>
    <property type="match status" value="1"/>
</dbReference>
<keyword evidence="2" id="KW-1185">Reference proteome</keyword>
<reference evidence="1 2" key="1">
    <citation type="submission" date="2021-10" db="EMBL/GenBank/DDBJ databases">
        <title>Draft genome of Aestuariibacter halophilus JC2043.</title>
        <authorList>
            <person name="Emsley S.A."/>
            <person name="Pfannmuller K.M."/>
            <person name="Ushijima B."/>
            <person name="Saw J.H."/>
            <person name="Videau P."/>
        </authorList>
    </citation>
    <scope>NUCLEOTIDE SEQUENCE [LARGE SCALE GENOMIC DNA]</scope>
    <source>
        <strain evidence="1 2">JC2043</strain>
    </source>
</reference>
<proteinExistence type="predicted"/>
<evidence type="ECO:0000313" key="2">
    <source>
        <dbReference type="Proteomes" id="UP001520878"/>
    </source>
</evidence>
<accession>A0ABS8G7T9</accession>
<protein>
    <submittedName>
        <fullName evidence="1">SapC family protein</fullName>
    </submittedName>
</protein>